<proteinExistence type="predicted"/>
<evidence type="ECO:0000313" key="2">
    <source>
        <dbReference type="EMBL" id="SVC40749.1"/>
    </source>
</evidence>
<dbReference type="Pfam" id="PF08332">
    <property type="entry name" value="CaMKII_AD"/>
    <property type="match status" value="1"/>
</dbReference>
<dbReference type="InterPro" id="IPR013543">
    <property type="entry name" value="Ca/CaM-dep_prot_kinase-assoc"/>
</dbReference>
<reference evidence="2" key="1">
    <citation type="submission" date="2018-05" db="EMBL/GenBank/DDBJ databases">
        <authorList>
            <person name="Lanie J.A."/>
            <person name="Ng W.-L."/>
            <person name="Kazmierczak K.M."/>
            <person name="Andrzejewski T.M."/>
            <person name="Davidsen T.M."/>
            <person name="Wayne K.J."/>
            <person name="Tettelin H."/>
            <person name="Glass J.I."/>
            <person name="Rusch D."/>
            <person name="Podicherti R."/>
            <person name="Tsui H.-C.T."/>
            <person name="Winkler M.E."/>
        </authorList>
    </citation>
    <scope>NUCLEOTIDE SEQUENCE</scope>
</reference>
<dbReference type="GO" id="GO:0005516">
    <property type="term" value="F:calmodulin binding"/>
    <property type="evidence" value="ECO:0007669"/>
    <property type="project" value="InterPro"/>
</dbReference>
<dbReference type="InterPro" id="IPR032710">
    <property type="entry name" value="NTF2-like_dom_sf"/>
</dbReference>
<name>A0A382LVG7_9ZZZZ</name>
<sequence>MKNNQDQSPEIIIDHWAKHLNNGNLDRLLKMYHIEATLLPTFSPNLLSTPEQIKEYFVSTIENQASVEIDNGRTIKRKLSENIYLMTGFYIFYLDNNHKREFKSQFTFLIDLTTERPIQHHHSSQIIT</sequence>
<feature type="domain" description="Calcium/calmodulin-dependent protein kinase II association-domain" evidence="1">
    <location>
        <begin position="12"/>
        <end position="124"/>
    </location>
</feature>
<dbReference type="EMBL" id="UINC01089554">
    <property type="protein sequence ID" value="SVC40749.1"/>
    <property type="molecule type" value="Genomic_DNA"/>
</dbReference>
<accession>A0A382LVG7</accession>
<dbReference type="AlphaFoldDB" id="A0A382LVG7"/>
<protein>
    <recommendedName>
        <fullName evidence="1">Calcium/calmodulin-dependent protein kinase II association-domain domain-containing protein</fullName>
    </recommendedName>
</protein>
<dbReference type="Gene3D" id="3.10.450.50">
    <property type="match status" value="1"/>
</dbReference>
<gene>
    <name evidence="2" type="ORF">METZ01_LOCUS293603</name>
</gene>
<dbReference type="SUPFAM" id="SSF54427">
    <property type="entry name" value="NTF2-like"/>
    <property type="match status" value="1"/>
</dbReference>
<evidence type="ECO:0000259" key="1">
    <source>
        <dbReference type="Pfam" id="PF08332"/>
    </source>
</evidence>
<organism evidence="2">
    <name type="scientific">marine metagenome</name>
    <dbReference type="NCBI Taxonomy" id="408172"/>
    <lineage>
        <taxon>unclassified sequences</taxon>
        <taxon>metagenomes</taxon>
        <taxon>ecological metagenomes</taxon>
    </lineage>
</organism>
<dbReference type="GO" id="GO:0004683">
    <property type="term" value="F:calcium/calmodulin-dependent protein kinase activity"/>
    <property type="evidence" value="ECO:0007669"/>
    <property type="project" value="InterPro"/>
</dbReference>